<gene>
    <name evidence="1" type="ORF">ESZ00_09875</name>
</gene>
<evidence type="ECO:0000313" key="2">
    <source>
        <dbReference type="Proteomes" id="UP000290253"/>
    </source>
</evidence>
<protein>
    <submittedName>
        <fullName evidence="1">Uncharacterized protein</fullName>
    </submittedName>
</protein>
<dbReference type="Proteomes" id="UP000290253">
    <property type="component" value="Unassembled WGS sequence"/>
</dbReference>
<dbReference type="EMBL" id="SDMK01000002">
    <property type="protein sequence ID" value="RXS94937.1"/>
    <property type="molecule type" value="Genomic_DNA"/>
</dbReference>
<dbReference type="AlphaFoldDB" id="A0A4Q1SCZ2"/>
<comment type="caution">
    <text evidence="1">The sequence shown here is derived from an EMBL/GenBank/DDBJ whole genome shotgun (WGS) entry which is preliminary data.</text>
</comment>
<dbReference type="RefSeq" id="WP_129208106.1">
    <property type="nucleotide sequence ID" value="NZ_BMGU01000003.1"/>
</dbReference>
<reference evidence="1 2" key="1">
    <citation type="journal article" date="2016" name="Int. J. Syst. Evol. Microbiol.">
        <title>Acidipila dinghuensis sp. nov., an acidobacterium isolated from forest soil.</title>
        <authorList>
            <person name="Jiang Y.W."/>
            <person name="Wang J."/>
            <person name="Chen M.H."/>
            <person name="Lv Y.Y."/>
            <person name="Qiu L.H."/>
        </authorList>
    </citation>
    <scope>NUCLEOTIDE SEQUENCE [LARGE SCALE GENOMIC DNA]</scope>
    <source>
        <strain evidence="1 2">DHOF10</strain>
    </source>
</reference>
<sequence>MLLVAVWPYALRIPGFISFRRLVISLAEIPLYAVEELPDVMPLADRAWCEKESPLVALPIVAAEPKPELKGLVPRLCSFIEEESRLRREAPKDIAAAGLVELAEIVELLKAELDDDAKPTVEG</sequence>
<organism evidence="1 2">
    <name type="scientific">Silvibacterium dinghuense</name>
    <dbReference type="NCBI Taxonomy" id="1560006"/>
    <lineage>
        <taxon>Bacteria</taxon>
        <taxon>Pseudomonadati</taxon>
        <taxon>Acidobacteriota</taxon>
        <taxon>Terriglobia</taxon>
        <taxon>Terriglobales</taxon>
        <taxon>Acidobacteriaceae</taxon>
        <taxon>Silvibacterium</taxon>
    </lineage>
</organism>
<proteinExistence type="predicted"/>
<evidence type="ECO:0000313" key="1">
    <source>
        <dbReference type="EMBL" id="RXS94937.1"/>
    </source>
</evidence>
<accession>A0A4Q1SCZ2</accession>
<name>A0A4Q1SCZ2_9BACT</name>
<keyword evidence="2" id="KW-1185">Reference proteome</keyword>